<dbReference type="GO" id="GO:0015833">
    <property type="term" value="P:peptide transport"/>
    <property type="evidence" value="ECO:0007669"/>
    <property type="project" value="InterPro"/>
</dbReference>
<evidence type="ECO:0000256" key="3">
    <source>
        <dbReference type="ARBA" id="ARBA00022741"/>
    </source>
</evidence>
<dbReference type="KEGG" id="sbat:G4Z16_16595"/>
<feature type="region of interest" description="Disordered" evidence="5">
    <location>
        <begin position="365"/>
        <end position="405"/>
    </location>
</feature>
<dbReference type="RefSeq" id="WP_197351552.1">
    <property type="nucleotide sequence ID" value="NZ_CP048882.1"/>
</dbReference>
<keyword evidence="4 7" id="KW-0067">ATP-binding</keyword>
<dbReference type="PANTHER" id="PTHR43776">
    <property type="entry name" value="TRANSPORT ATP-BINDING PROTEIN"/>
    <property type="match status" value="1"/>
</dbReference>
<evidence type="ECO:0000259" key="6">
    <source>
        <dbReference type="PROSITE" id="PS50893"/>
    </source>
</evidence>
<feature type="region of interest" description="Disordered" evidence="5">
    <location>
        <begin position="278"/>
        <end position="300"/>
    </location>
</feature>
<dbReference type="SMART" id="SM00382">
    <property type="entry name" value="AAA"/>
    <property type="match status" value="1"/>
</dbReference>
<sequence>MADAAPLLEVSGLTKTFRVAKGPSGDGSSSGRLRALDSVGLTLGRGETLGLVGESGCGKSTLARTLLRLEQPDEGRIRFDGVDPFRLKGKELLAWRRRIQMVFQDPFASLNARMTAAEIIAEPWSVHRDLYPTARQRAARAAELLEMVGLRGSDADRCPQEFSGGQRQRIGIARALALDPDVIVCDEPVSALDLSVQAQVVNLLGELQRQLSVSYLFISHDLSVVRHIADRVAVMYLGRIIETGSTEDVLDRPRHPYTAALTAAAPVLDVTRSGGATRAARPVLKGEIPSPTNPPSGCHFRTRCERAEDLCAQRTPAREPVGEPGGRADGGPHAGTDDGAGTAGAACTADAAAGSAGAAAHTAACHFPLDGGTPPRSAGRTPTRTEPGGGPEDGTAEGAQLTVNP</sequence>
<feature type="region of interest" description="Disordered" evidence="5">
    <location>
        <begin position="313"/>
        <end position="343"/>
    </location>
</feature>
<dbReference type="CDD" id="cd03257">
    <property type="entry name" value="ABC_NikE_OppD_transporters"/>
    <property type="match status" value="1"/>
</dbReference>
<feature type="compositionally biased region" description="Gly residues" evidence="5">
    <location>
        <begin position="323"/>
        <end position="333"/>
    </location>
</feature>
<dbReference type="Gene3D" id="3.40.50.300">
    <property type="entry name" value="P-loop containing nucleotide triphosphate hydrolases"/>
    <property type="match status" value="1"/>
</dbReference>
<dbReference type="Proteomes" id="UP000595046">
    <property type="component" value="Chromosome"/>
</dbReference>
<comment type="similarity">
    <text evidence="1">Belongs to the ABC transporter superfamily.</text>
</comment>
<reference evidence="8" key="1">
    <citation type="submission" date="2020-02" db="EMBL/GenBank/DDBJ databases">
        <title>Streptomyces sp. ASO4wet.</title>
        <authorList>
            <person name="Risdian C."/>
            <person name="Landwehr W."/>
            <person name="Schupp P."/>
            <person name="Wink J."/>
        </authorList>
    </citation>
    <scope>NUCLEOTIDE SEQUENCE [LARGE SCALE GENOMIC DNA]</scope>
    <source>
        <strain evidence="8">ASO4wet</strain>
    </source>
</reference>
<accession>A0A7T1T7C2</accession>
<proteinExistence type="inferred from homology"/>
<dbReference type="InterPro" id="IPR027417">
    <property type="entry name" value="P-loop_NTPase"/>
</dbReference>
<dbReference type="AlphaFoldDB" id="A0A7T1T7C2"/>
<gene>
    <name evidence="7" type="ORF">G4Z16_16595</name>
</gene>
<evidence type="ECO:0000256" key="5">
    <source>
        <dbReference type="SAM" id="MobiDB-lite"/>
    </source>
</evidence>
<dbReference type="PROSITE" id="PS00211">
    <property type="entry name" value="ABC_TRANSPORTER_1"/>
    <property type="match status" value="1"/>
</dbReference>
<keyword evidence="8" id="KW-1185">Reference proteome</keyword>
<feature type="domain" description="ABC transporter" evidence="6">
    <location>
        <begin position="8"/>
        <end position="262"/>
    </location>
</feature>
<evidence type="ECO:0000256" key="1">
    <source>
        <dbReference type="ARBA" id="ARBA00005417"/>
    </source>
</evidence>
<dbReference type="Pfam" id="PF00005">
    <property type="entry name" value="ABC_tran"/>
    <property type="match status" value="1"/>
</dbReference>
<dbReference type="InterPro" id="IPR003593">
    <property type="entry name" value="AAA+_ATPase"/>
</dbReference>
<evidence type="ECO:0000256" key="2">
    <source>
        <dbReference type="ARBA" id="ARBA00022448"/>
    </source>
</evidence>
<dbReference type="InterPro" id="IPR050319">
    <property type="entry name" value="ABC_transp_ATP-bind"/>
</dbReference>
<dbReference type="SUPFAM" id="SSF52540">
    <property type="entry name" value="P-loop containing nucleoside triphosphate hydrolases"/>
    <property type="match status" value="1"/>
</dbReference>
<evidence type="ECO:0000313" key="8">
    <source>
        <dbReference type="Proteomes" id="UP000595046"/>
    </source>
</evidence>
<dbReference type="PROSITE" id="PS50893">
    <property type="entry name" value="ABC_TRANSPORTER_2"/>
    <property type="match status" value="1"/>
</dbReference>
<dbReference type="Pfam" id="PF08352">
    <property type="entry name" value="oligo_HPY"/>
    <property type="match status" value="1"/>
</dbReference>
<organism evidence="7 8">
    <name type="scientific">Streptomyces bathyalis</name>
    <dbReference type="NCBI Taxonomy" id="2710756"/>
    <lineage>
        <taxon>Bacteria</taxon>
        <taxon>Bacillati</taxon>
        <taxon>Actinomycetota</taxon>
        <taxon>Actinomycetes</taxon>
        <taxon>Kitasatosporales</taxon>
        <taxon>Streptomycetaceae</taxon>
        <taxon>Streptomyces</taxon>
    </lineage>
</organism>
<dbReference type="GO" id="GO:0005524">
    <property type="term" value="F:ATP binding"/>
    <property type="evidence" value="ECO:0007669"/>
    <property type="project" value="UniProtKB-KW"/>
</dbReference>
<keyword evidence="2" id="KW-0813">Transport</keyword>
<dbReference type="InterPro" id="IPR017871">
    <property type="entry name" value="ABC_transporter-like_CS"/>
</dbReference>
<name>A0A7T1T7C2_9ACTN</name>
<dbReference type="PANTHER" id="PTHR43776:SF7">
    <property type="entry name" value="D,D-DIPEPTIDE TRANSPORT ATP-BINDING PROTEIN DDPF-RELATED"/>
    <property type="match status" value="1"/>
</dbReference>
<keyword evidence="3" id="KW-0547">Nucleotide-binding</keyword>
<dbReference type="FunFam" id="3.40.50.300:FF:000016">
    <property type="entry name" value="Oligopeptide ABC transporter ATP-binding component"/>
    <property type="match status" value="1"/>
</dbReference>
<dbReference type="GO" id="GO:0055085">
    <property type="term" value="P:transmembrane transport"/>
    <property type="evidence" value="ECO:0007669"/>
    <property type="project" value="UniProtKB-ARBA"/>
</dbReference>
<protein>
    <submittedName>
        <fullName evidence="7">ABC transporter ATP-binding protein</fullName>
    </submittedName>
</protein>
<evidence type="ECO:0000256" key="4">
    <source>
        <dbReference type="ARBA" id="ARBA00022840"/>
    </source>
</evidence>
<dbReference type="EMBL" id="CP048882">
    <property type="protein sequence ID" value="QPP07744.1"/>
    <property type="molecule type" value="Genomic_DNA"/>
</dbReference>
<dbReference type="GO" id="GO:0016887">
    <property type="term" value="F:ATP hydrolysis activity"/>
    <property type="evidence" value="ECO:0007669"/>
    <property type="project" value="InterPro"/>
</dbReference>
<dbReference type="NCBIfam" id="TIGR01727">
    <property type="entry name" value="oligo_HPY"/>
    <property type="match status" value="1"/>
</dbReference>
<evidence type="ECO:0000313" key="7">
    <source>
        <dbReference type="EMBL" id="QPP07744.1"/>
    </source>
</evidence>
<dbReference type="InterPro" id="IPR003439">
    <property type="entry name" value="ABC_transporter-like_ATP-bd"/>
</dbReference>
<dbReference type="InterPro" id="IPR013563">
    <property type="entry name" value="Oligopep_ABC_C"/>
</dbReference>